<accession>A0ABW3CM88</accession>
<reference evidence="3" key="1">
    <citation type="journal article" date="2019" name="Int. J. Syst. Evol. Microbiol.">
        <title>The Global Catalogue of Microorganisms (GCM) 10K type strain sequencing project: providing services to taxonomists for standard genome sequencing and annotation.</title>
        <authorList>
            <consortium name="The Broad Institute Genomics Platform"/>
            <consortium name="The Broad Institute Genome Sequencing Center for Infectious Disease"/>
            <person name="Wu L."/>
            <person name="Ma J."/>
        </authorList>
    </citation>
    <scope>NUCLEOTIDE SEQUENCE [LARGE SCALE GENOMIC DNA]</scope>
    <source>
        <strain evidence="3">JCM 31696</strain>
    </source>
</reference>
<dbReference type="InterPro" id="IPR006342">
    <property type="entry name" value="FkbM_mtfrase"/>
</dbReference>
<dbReference type="SUPFAM" id="SSF53335">
    <property type="entry name" value="S-adenosyl-L-methionine-dependent methyltransferases"/>
    <property type="match status" value="1"/>
</dbReference>
<keyword evidence="3" id="KW-1185">Reference proteome</keyword>
<organism evidence="2 3">
    <name type="scientific">Actinomadura adrarensis</name>
    <dbReference type="NCBI Taxonomy" id="1819600"/>
    <lineage>
        <taxon>Bacteria</taxon>
        <taxon>Bacillati</taxon>
        <taxon>Actinomycetota</taxon>
        <taxon>Actinomycetes</taxon>
        <taxon>Streptosporangiales</taxon>
        <taxon>Thermomonosporaceae</taxon>
        <taxon>Actinomadura</taxon>
    </lineage>
</organism>
<keyword evidence="2" id="KW-0489">Methyltransferase</keyword>
<proteinExistence type="predicted"/>
<keyword evidence="2" id="KW-0808">Transferase</keyword>
<dbReference type="GO" id="GO:0032259">
    <property type="term" value="P:methylation"/>
    <property type="evidence" value="ECO:0007669"/>
    <property type="project" value="UniProtKB-KW"/>
</dbReference>
<dbReference type="GO" id="GO:0008168">
    <property type="term" value="F:methyltransferase activity"/>
    <property type="evidence" value="ECO:0007669"/>
    <property type="project" value="UniProtKB-KW"/>
</dbReference>
<gene>
    <name evidence="2" type="ORF">ACFQ07_20870</name>
</gene>
<name>A0ABW3CM88_9ACTN</name>
<comment type="caution">
    <text evidence="2">The sequence shown here is derived from an EMBL/GenBank/DDBJ whole genome shotgun (WGS) entry which is preliminary data.</text>
</comment>
<feature type="non-terminal residue" evidence="2">
    <location>
        <position position="1"/>
    </location>
</feature>
<evidence type="ECO:0000313" key="2">
    <source>
        <dbReference type="EMBL" id="MFD0854704.1"/>
    </source>
</evidence>
<dbReference type="PANTHER" id="PTHR34203:SF15">
    <property type="entry name" value="SLL1173 PROTEIN"/>
    <property type="match status" value="1"/>
</dbReference>
<dbReference type="InterPro" id="IPR029063">
    <property type="entry name" value="SAM-dependent_MTases_sf"/>
</dbReference>
<evidence type="ECO:0000313" key="3">
    <source>
        <dbReference type="Proteomes" id="UP001597083"/>
    </source>
</evidence>
<protein>
    <submittedName>
        <fullName evidence="2">FkbM family methyltransferase</fullName>
    </submittedName>
</protein>
<dbReference type="Pfam" id="PF05050">
    <property type="entry name" value="Methyltransf_21"/>
    <property type="match status" value="1"/>
</dbReference>
<dbReference type="Proteomes" id="UP001597083">
    <property type="component" value="Unassembled WGS sequence"/>
</dbReference>
<dbReference type="InterPro" id="IPR052514">
    <property type="entry name" value="SAM-dependent_MTase"/>
</dbReference>
<dbReference type="NCBIfam" id="TIGR01444">
    <property type="entry name" value="fkbM_fam"/>
    <property type="match status" value="1"/>
</dbReference>
<feature type="domain" description="Methyltransferase FkbM" evidence="1">
    <location>
        <begin position="53"/>
        <end position="121"/>
    </location>
</feature>
<dbReference type="PANTHER" id="PTHR34203">
    <property type="entry name" value="METHYLTRANSFERASE, FKBM FAMILY PROTEIN"/>
    <property type="match status" value="1"/>
</dbReference>
<dbReference type="EMBL" id="JBHTIR010003121">
    <property type="protein sequence ID" value="MFD0854704.1"/>
    <property type="molecule type" value="Genomic_DNA"/>
</dbReference>
<evidence type="ECO:0000259" key="1">
    <source>
        <dbReference type="Pfam" id="PF05050"/>
    </source>
</evidence>
<dbReference type="Gene3D" id="3.40.50.150">
    <property type="entry name" value="Vaccinia Virus protein VP39"/>
    <property type="match status" value="1"/>
</dbReference>
<sequence>DPRLAALLRRTFSRVDVVHAAASDECGEIDLWIPESGGLAGISSVVAEAGRPVRVDRITVDSLKLTDVRFIKLDIEGHELNALRGAADTIERDRPTLLIEVEERHGQMPEVIGLVQSWGYQGRVLLDATWVPLAGFDLAGHQQQTVGELARGFISRALHPGKRYINSVLFTHTPDPPVAHN</sequence>